<gene>
    <name evidence="2" type="ORF">IAB93_01970</name>
</gene>
<reference evidence="2" key="1">
    <citation type="submission" date="2020-10" db="EMBL/GenBank/DDBJ databases">
        <authorList>
            <person name="Gilroy R."/>
        </authorList>
    </citation>
    <scope>NUCLEOTIDE SEQUENCE</scope>
    <source>
        <strain evidence="2">10037</strain>
    </source>
</reference>
<dbReference type="InterPro" id="IPR003343">
    <property type="entry name" value="Big_2"/>
</dbReference>
<dbReference type="PROSITE" id="PS51257">
    <property type="entry name" value="PROKAR_LIPOPROTEIN"/>
    <property type="match status" value="1"/>
</dbReference>
<evidence type="ECO:0000313" key="2">
    <source>
        <dbReference type="EMBL" id="MBO8464748.1"/>
    </source>
</evidence>
<comment type="caution">
    <text evidence="2">The sequence shown here is derived from an EMBL/GenBank/DDBJ whole genome shotgun (WGS) entry which is preliminary data.</text>
</comment>
<dbReference type="Pfam" id="PF02368">
    <property type="entry name" value="Big_2"/>
    <property type="match status" value="1"/>
</dbReference>
<dbReference type="AlphaFoldDB" id="A0A9D9N8S8"/>
<reference evidence="2" key="2">
    <citation type="journal article" date="2021" name="PeerJ">
        <title>Extensive microbial diversity within the chicken gut microbiome revealed by metagenomics and culture.</title>
        <authorList>
            <person name="Gilroy R."/>
            <person name="Ravi A."/>
            <person name="Getino M."/>
            <person name="Pursley I."/>
            <person name="Horton D.L."/>
            <person name="Alikhan N.F."/>
            <person name="Baker D."/>
            <person name="Gharbi K."/>
            <person name="Hall N."/>
            <person name="Watson M."/>
            <person name="Adriaenssens E.M."/>
            <person name="Foster-Nyarko E."/>
            <person name="Jarju S."/>
            <person name="Secka A."/>
            <person name="Antonio M."/>
            <person name="Oren A."/>
            <person name="Chaudhuri R.R."/>
            <person name="La Ragione R."/>
            <person name="Hildebrand F."/>
            <person name="Pallen M.J."/>
        </authorList>
    </citation>
    <scope>NUCLEOTIDE SEQUENCE</scope>
    <source>
        <strain evidence="2">10037</strain>
    </source>
</reference>
<dbReference type="EMBL" id="JADIME010000020">
    <property type="protein sequence ID" value="MBO8464748.1"/>
    <property type="molecule type" value="Genomic_DNA"/>
</dbReference>
<dbReference type="InterPro" id="IPR008964">
    <property type="entry name" value="Invasin/intimin_cell_adhesion"/>
</dbReference>
<protein>
    <submittedName>
        <fullName evidence="2">Ig-like domain-containing protein</fullName>
    </submittedName>
</protein>
<proteinExistence type="predicted"/>
<dbReference type="Gene3D" id="2.60.40.1080">
    <property type="match status" value="1"/>
</dbReference>
<evidence type="ECO:0000313" key="3">
    <source>
        <dbReference type="Proteomes" id="UP000823597"/>
    </source>
</evidence>
<feature type="domain" description="BIG2" evidence="1">
    <location>
        <begin position="39"/>
        <end position="116"/>
    </location>
</feature>
<accession>A0A9D9N8S8</accession>
<dbReference type="Proteomes" id="UP000823597">
    <property type="component" value="Unassembled WGS sequence"/>
</dbReference>
<organism evidence="2 3">
    <name type="scientific">Candidatus Merdivivens pullistercoris</name>
    <dbReference type="NCBI Taxonomy" id="2840873"/>
    <lineage>
        <taxon>Bacteria</taxon>
        <taxon>Pseudomonadati</taxon>
        <taxon>Bacteroidota</taxon>
        <taxon>Bacteroidia</taxon>
        <taxon>Bacteroidales</taxon>
        <taxon>Muribaculaceae</taxon>
        <taxon>Muribaculaceae incertae sedis</taxon>
        <taxon>Candidatus Merdivivens</taxon>
    </lineage>
</organism>
<sequence>MSDVKCFFVLAVAAAVCGCGKQEAGEPVSPPSPPVEIVQVDSVWLSEDKAVVSVGETVQMSAGYYPSDAAFEGFGWESSDNSVASVDASGRVTGVSAGFADITVVYGDLSASCKVMVKDPAAPQIGYYYYSDGTWAAELDPLKVPLGIIFYVNPDGKGGKMLNAEEGDAIWGVLGESGAGDEYDGAPNTELIMSREEYRYRYPVVAWVADLRTAAVSWYLPAKYELQQIYAGASGLQWMENGADAFFGQVDAWGVNMSVLKDEKYRMARDEFNRKIGMIPGGVGIEFDRGNAYWSSTEANENDVWLVALANGIMNTSGKDSGYGRIRAIAVF</sequence>
<dbReference type="SUPFAM" id="SSF49373">
    <property type="entry name" value="Invasin/intimin cell-adhesion fragments"/>
    <property type="match status" value="1"/>
</dbReference>
<evidence type="ECO:0000259" key="1">
    <source>
        <dbReference type="SMART" id="SM00635"/>
    </source>
</evidence>
<name>A0A9D9N8S8_9BACT</name>
<dbReference type="SMART" id="SM00635">
    <property type="entry name" value="BID_2"/>
    <property type="match status" value="1"/>
</dbReference>